<dbReference type="Gramene" id="KQL08603">
    <property type="protein sequence ID" value="KQL08603"/>
    <property type="gene ID" value="SETIT_005616mg"/>
</dbReference>
<dbReference type="AlphaFoldDB" id="K3XUK9"/>
<dbReference type="InParanoid" id="K3XUK9"/>
<name>K3XUK9_SETIT</name>
<evidence type="ECO:0000256" key="1">
    <source>
        <dbReference type="SAM" id="MobiDB-lite"/>
    </source>
</evidence>
<proteinExistence type="predicted"/>
<dbReference type="EMBL" id="AGNK02003460">
    <property type="status" value="NOT_ANNOTATED_CDS"/>
    <property type="molecule type" value="Genomic_DNA"/>
</dbReference>
<sequence length="68" mass="7063">MGNVEGAGLGGAMPPVERRLLRRMEGLGRFAGGGRRWSSGGSGRGRNPSEAALASVAEIDLRVAARTR</sequence>
<reference evidence="3" key="1">
    <citation type="journal article" date="2012" name="Nat. Biotechnol.">
        <title>Reference genome sequence of the model plant Setaria.</title>
        <authorList>
            <person name="Bennetzen J.L."/>
            <person name="Schmutz J."/>
            <person name="Wang H."/>
            <person name="Percifield R."/>
            <person name="Hawkins J."/>
            <person name="Pontaroli A.C."/>
            <person name="Estep M."/>
            <person name="Feng L."/>
            <person name="Vaughn J.N."/>
            <person name="Grimwood J."/>
            <person name="Jenkins J."/>
            <person name="Barry K."/>
            <person name="Lindquist E."/>
            <person name="Hellsten U."/>
            <person name="Deshpande S."/>
            <person name="Wang X."/>
            <person name="Wu X."/>
            <person name="Mitros T."/>
            <person name="Triplett J."/>
            <person name="Yang X."/>
            <person name="Ye C.Y."/>
            <person name="Mauro-Herrera M."/>
            <person name="Wang L."/>
            <person name="Li P."/>
            <person name="Sharma M."/>
            <person name="Sharma R."/>
            <person name="Ronald P.C."/>
            <person name="Panaud O."/>
            <person name="Kellogg E.A."/>
            <person name="Brutnell T.P."/>
            <person name="Doust A.N."/>
            <person name="Tuskan G.A."/>
            <person name="Rokhsar D."/>
            <person name="Devos K.M."/>
        </authorList>
    </citation>
    <scope>NUCLEOTIDE SEQUENCE [LARGE SCALE GENOMIC DNA]</scope>
    <source>
        <strain evidence="3">cv. Yugu1</strain>
    </source>
</reference>
<dbReference type="Proteomes" id="UP000004995">
    <property type="component" value="Unassembled WGS sequence"/>
</dbReference>
<keyword evidence="3" id="KW-1185">Reference proteome</keyword>
<organism evidence="2 3">
    <name type="scientific">Setaria italica</name>
    <name type="common">Foxtail millet</name>
    <name type="synonym">Panicum italicum</name>
    <dbReference type="NCBI Taxonomy" id="4555"/>
    <lineage>
        <taxon>Eukaryota</taxon>
        <taxon>Viridiplantae</taxon>
        <taxon>Streptophyta</taxon>
        <taxon>Embryophyta</taxon>
        <taxon>Tracheophyta</taxon>
        <taxon>Spermatophyta</taxon>
        <taxon>Magnoliopsida</taxon>
        <taxon>Liliopsida</taxon>
        <taxon>Poales</taxon>
        <taxon>Poaceae</taxon>
        <taxon>PACMAD clade</taxon>
        <taxon>Panicoideae</taxon>
        <taxon>Panicodae</taxon>
        <taxon>Paniceae</taxon>
        <taxon>Cenchrinae</taxon>
        <taxon>Setaria</taxon>
    </lineage>
</organism>
<dbReference type="EnsemblPlants" id="KQL08603">
    <property type="protein sequence ID" value="KQL08603"/>
    <property type="gene ID" value="SETIT_005616mg"/>
</dbReference>
<feature type="compositionally biased region" description="Gly residues" evidence="1">
    <location>
        <begin position="32"/>
        <end position="44"/>
    </location>
</feature>
<dbReference type="HOGENOM" id="CLU_2798794_0_0_1"/>
<reference evidence="2" key="2">
    <citation type="submission" date="2018-08" db="UniProtKB">
        <authorList>
            <consortium name="EnsemblPlants"/>
        </authorList>
    </citation>
    <scope>IDENTIFICATION</scope>
    <source>
        <strain evidence="2">Yugu1</strain>
    </source>
</reference>
<feature type="region of interest" description="Disordered" evidence="1">
    <location>
        <begin position="32"/>
        <end position="51"/>
    </location>
</feature>
<evidence type="ECO:0000313" key="3">
    <source>
        <dbReference type="Proteomes" id="UP000004995"/>
    </source>
</evidence>
<protein>
    <submittedName>
        <fullName evidence="2">Uncharacterized protein</fullName>
    </submittedName>
</protein>
<evidence type="ECO:0000313" key="2">
    <source>
        <dbReference type="EnsemblPlants" id="KQL08603"/>
    </source>
</evidence>
<accession>K3XUK9</accession>